<reference evidence="2 3" key="1">
    <citation type="journal article" date="2022" name="Gigascience">
        <title>A chromosome-level genome assembly and annotation of the desert horned lizard, Phrynosoma platyrhinos, provides insight into chromosomal rearrangements among reptiles.</title>
        <authorList>
            <person name="Koochekian N."/>
            <person name="Ascanio A."/>
            <person name="Farleigh K."/>
            <person name="Card D.C."/>
            <person name="Schield D.R."/>
            <person name="Castoe T.A."/>
            <person name="Jezkova T."/>
        </authorList>
    </citation>
    <scope>NUCLEOTIDE SEQUENCE [LARGE SCALE GENOMIC DNA]</scope>
    <source>
        <strain evidence="2">NK-2021</strain>
    </source>
</reference>
<dbReference type="EMBL" id="JAIPUX010005289">
    <property type="protein sequence ID" value="KAH0617639.1"/>
    <property type="molecule type" value="Genomic_DNA"/>
</dbReference>
<organism evidence="2 3">
    <name type="scientific">Phrynosoma platyrhinos</name>
    <name type="common">Desert horned lizard</name>
    <dbReference type="NCBI Taxonomy" id="52577"/>
    <lineage>
        <taxon>Eukaryota</taxon>
        <taxon>Metazoa</taxon>
        <taxon>Chordata</taxon>
        <taxon>Craniata</taxon>
        <taxon>Vertebrata</taxon>
        <taxon>Euteleostomi</taxon>
        <taxon>Lepidosauria</taxon>
        <taxon>Squamata</taxon>
        <taxon>Bifurcata</taxon>
        <taxon>Unidentata</taxon>
        <taxon>Episquamata</taxon>
        <taxon>Toxicofera</taxon>
        <taxon>Iguania</taxon>
        <taxon>Phrynosomatidae</taxon>
        <taxon>Phrynosomatinae</taxon>
        <taxon>Phrynosoma</taxon>
    </lineage>
</organism>
<evidence type="ECO:0000313" key="2">
    <source>
        <dbReference type="EMBL" id="KAH0617639.1"/>
    </source>
</evidence>
<dbReference type="InterPro" id="IPR040505">
    <property type="entry name" value="DUF5537"/>
</dbReference>
<comment type="caution">
    <text evidence="2">The sequence shown here is derived from an EMBL/GenBank/DDBJ whole genome shotgun (WGS) entry which is preliminary data.</text>
</comment>
<feature type="region of interest" description="Disordered" evidence="1">
    <location>
        <begin position="1"/>
        <end position="38"/>
    </location>
</feature>
<protein>
    <submittedName>
        <fullName evidence="2">Uncharacterized protein</fullName>
    </submittedName>
</protein>
<accession>A0ABQ7SK02</accession>
<dbReference type="Pfam" id="PF17690">
    <property type="entry name" value="DUF5537"/>
    <property type="match status" value="1"/>
</dbReference>
<gene>
    <name evidence="2" type="ORF">JD844_016086</name>
</gene>
<proteinExistence type="predicted"/>
<name>A0ABQ7SK02_PHRPL</name>
<keyword evidence="3" id="KW-1185">Reference proteome</keyword>
<evidence type="ECO:0000256" key="1">
    <source>
        <dbReference type="SAM" id="MobiDB-lite"/>
    </source>
</evidence>
<evidence type="ECO:0000313" key="3">
    <source>
        <dbReference type="Proteomes" id="UP000826234"/>
    </source>
</evidence>
<feature type="compositionally biased region" description="Basic and acidic residues" evidence="1">
    <location>
        <begin position="8"/>
        <end position="28"/>
    </location>
</feature>
<sequence length="121" mass="13720">MSRSRQHTRLEPKEGSHKGERAMGDIKKRGVCSWKPSPLKTTEVHGGAGEVGAARLKKQNQCSSLISFPEMSKCNSDYCFKDPVRGAPRPYLQRLSELAALERETIHQEKSRKIRKTKKEL</sequence>
<dbReference type="Proteomes" id="UP000826234">
    <property type="component" value="Unassembled WGS sequence"/>
</dbReference>